<gene>
    <name evidence="2" type="ORF">METZ01_LOCUS264419</name>
</gene>
<name>A0A382JIS3_9ZZZZ</name>
<dbReference type="EMBL" id="UINC01074406">
    <property type="protein sequence ID" value="SVC11565.1"/>
    <property type="molecule type" value="Genomic_DNA"/>
</dbReference>
<feature type="transmembrane region" description="Helical" evidence="1">
    <location>
        <begin position="7"/>
        <end position="32"/>
    </location>
</feature>
<dbReference type="AlphaFoldDB" id="A0A382JIS3"/>
<evidence type="ECO:0000256" key="1">
    <source>
        <dbReference type="SAM" id="Phobius"/>
    </source>
</evidence>
<keyword evidence="1" id="KW-0812">Transmembrane</keyword>
<feature type="transmembrane region" description="Helical" evidence="1">
    <location>
        <begin position="52"/>
        <end position="71"/>
    </location>
</feature>
<evidence type="ECO:0000313" key="2">
    <source>
        <dbReference type="EMBL" id="SVC11565.1"/>
    </source>
</evidence>
<keyword evidence="1" id="KW-0472">Membrane</keyword>
<reference evidence="2" key="1">
    <citation type="submission" date="2018-05" db="EMBL/GenBank/DDBJ databases">
        <authorList>
            <person name="Lanie J.A."/>
            <person name="Ng W.-L."/>
            <person name="Kazmierczak K.M."/>
            <person name="Andrzejewski T.M."/>
            <person name="Davidsen T.M."/>
            <person name="Wayne K.J."/>
            <person name="Tettelin H."/>
            <person name="Glass J.I."/>
            <person name="Rusch D."/>
            <person name="Podicherti R."/>
            <person name="Tsui H.-C.T."/>
            <person name="Winkler M.E."/>
        </authorList>
    </citation>
    <scope>NUCLEOTIDE SEQUENCE</scope>
</reference>
<protein>
    <submittedName>
        <fullName evidence="2">Uncharacterized protein</fullName>
    </submittedName>
</protein>
<organism evidence="2">
    <name type="scientific">marine metagenome</name>
    <dbReference type="NCBI Taxonomy" id="408172"/>
    <lineage>
        <taxon>unclassified sequences</taxon>
        <taxon>metagenomes</taxon>
        <taxon>ecological metagenomes</taxon>
    </lineage>
</organism>
<keyword evidence="1" id="KW-1133">Transmembrane helix</keyword>
<proteinExistence type="predicted"/>
<sequence length="74" mass="8506">MKTNKRFLVGIIIGELSRLLNVVSYLLLALYMISILFKVELNPSFPFHETELVLSSIAALLLSLLLKLWLFRND</sequence>
<accession>A0A382JIS3</accession>